<dbReference type="InterPro" id="IPR029419">
    <property type="entry name" value="Arg_succ_lyase_C"/>
</dbReference>
<dbReference type="UniPathway" id="UPA00068"/>
<keyword evidence="9" id="KW-1185">Reference proteome</keyword>
<dbReference type="PRINTS" id="PR00145">
    <property type="entry name" value="ARGSUCLYASE"/>
</dbReference>
<dbReference type="EMBL" id="LVYI01000005">
    <property type="protein sequence ID" value="OAP59100.1"/>
    <property type="molecule type" value="Genomic_DNA"/>
</dbReference>
<comment type="pathway">
    <text evidence="2">Amino-acid biosynthesis; L-arginine biosynthesis; L-arginine from L-ornithine and carbamoyl phosphate: step 3/3.</text>
</comment>
<evidence type="ECO:0000313" key="8">
    <source>
        <dbReference type="EMBL" id="OAP59100.1"/>
    </source>
</evidence>
<dbReference type="Pfam" id="PF14698">
    <property type="entry name" value="ASL_C2"/>
    <property type="match status" value="1"/>
</dbReference>
<reference evidence="8 9" key="1">
    <citation type="submission" date="2016-04" db="EMBL/GenBank/DDBJ databases">
        <title>Draft genome of Fonsecaea erecta CBS 125763.</title>
        <authorList>
            <person name="Weiss V.A."/>
            <person name="Vicente V.A."/>
            <person name="Raittz R.T."/>
            <person name="Moreno L.F."/>
            <person name="De Souza E.M."/>
            <person name="Pedrosa F.O."/>
            <person name="Steffens M.B."/>
            <person name="Faoro H."/>
            <person name="Tadra-Sfeir M.Z."/>
            <person name="Najafzadeh M.J."/>
            <person name="Felipe M.S."/>
            <person name="Teixeira M."/>
            <person name="Sun J."/>
            <person name="Xi L."/>
            <person name="Gomes R."/>
            <person name="De Azevedo C.M."/>
            <person name="Salgado C.G."/>
            <person name="Da Silva M.B."/>
            <person name="Nascimento M.F."/>
            <person name="Queiroz-Telles F."/>
            <person name="Attili D.S."/>
            <person name="Gorbushina A."/>
        </authorList>
    </citation>
    <scope>NUCLEOTIDE SEQUENCE [LARGE SCALE GENOMIC DNA]</scope>
    <source>
        <strain evidence="8 9">CBS 125763</strain>
    </source>
</reference>
<dbReference type="EC" id="4.3.2.1" evidence="4"/>
<dbReference type="HAMAP" id="MF_00006">
    <property type="entry name" value="Arg_succ_lyase"/>
    <property type="match status" value="1"/>
</dbReference>
<keyword evidence="8" id="KW-0456">Lyase</keyword>
<dbReference type="OrthoDB" id="2561043at2759"/>
<dbReference type="Pfam" id="PF00206">
    <property type="entry name" value="Lyase_1"/>
    <property type="match status" value="1"/>
</dbReference>
<protein>
    <recommendedName>
        <fullName evidence="4">argininosuccinate lyase</fullName>
        <ecNumber evidence="4">4.3.2.1</ecNumber>
    </recommendedName>
    <alternativeName>
        <fullName evidence="5">Arginosuccinase</fullName>
    </alternativeName>
</protein>
<dbReference type="Gene3D" id="1.10.40.30">
    <property type="entry name" value="Fumarase/aspartase (C-terminal domain)"/>
    <property type="match status" value="1"/>
</dbReference>
<dbReference type="FunFam" id="1.10.275.10:FF:000002">
    <property type="entry name" value="Argininosuccinate lyase"/>
    <property type="match status" value="1"/>
</dbReference>
<dbReference type="GO" id="GO:0004056">
    <property type="term" value="F:argininosuccinate lyase activity"/>
    <property type="evidence" value="ECO:0007669"/>
    <property type="project" value="UniProtKB-EC"/>
</dbReference>
<accession>A0A178ZH38</accession>
<sequence>MTDQGNKASAPVRLWGGRFTGEIDPLMNQYNESLSVDRVFYAQDIKGSIAYARANVKTGILTQEEFVKLEQGLNEVLKEWEQGTFQPAPGDEDIHTANERRLGEIIGTNIAGKLHTGRSRNDQVATDMRMWLRDQLGLIEQYLVDLLKVIALRARQDIDYIMPSYTHLQRAQPIRWSQWLLSYATAFQSDLERLRFTKKNINKLPLGAGAVAGNAFGIDRAQLARELGFDGVIMNSMSAVGDRDFVVEALQCCATVCLHLSRWAEDLIVYGSLEFGYVKLADAYTTGSSLMPQKKNSDSLELLRGKAGRVFGAMAGLMMSVKGLPSTYNKDLQESLQPMLDTVKTVQDSLQIAARSLATATVYPEKMRAALSPDMLATDLAEYLVRKGVPFRETHHLAGKMVALAEDTNKPLDQLSVAQFQAVDRRFGDDVRAVFDYERSVELKDATGGTSRRAVLEQLDALEKVLGAA</sequence>
<dbReference type="InterPro" id="IPR020557">
    <property type="entry name" value="Fumarate_lyase_CS"/>
</dbReference>
<dbReference type="Proteomes" id="UP000078343">
    <property type="component" value="Unassembled WGS sequence"/>
</dbReference>
<dbReference type="AlphaFoldDB" id="A0A178ZH38"/>
<comment type="caution">
    <text evidence="8">The sequence shown here is derived from an EMBL/GenBank/DDBJ whole genome shotgun (WGS) entry which is preliminary data.</text>
</comment>
<evidence type="ECO:0000256" key="2">
    <source>
        <dbReference type="ARBA" id="ARBA00004941"/>
    </source>
</evidence>
<dbReference type="FunFam" id="1.10.40.30:FF:000001">
    <property type="entry name" value="Argininosuccinate lyase"/>
    <property type="match status" value="1"/>
</dbReference>
<dbReference type="CDD" id="cd01359">
    <property type="entry name" value="Argininosuccinate_lyase"/>
    <property type="match status" value="1"/>
</dbReference>
<dbReference type="SUPFAM" id="SSF48557">
    <property type="entry name" value="L-aspartase-like"/>
    <property type="match status" value="1"/>
</dbReference>
<comment type="similarity">
    <text evidence="3">Belongs to the lyase 1 family. Argininosuccinate lyase subfamily.</text>
</comment>
<feature type="domain" description="Fumarate lyase N-terminal" evidence="6">
    <location>
        <begin position="17"/>
        <end position="312"/>
    </location>
</feature>
<evidence type="ECO:0000256" key="4">
    <source>
        <dbReference type="ARBA" id="ARBA00012338"/>
    </source>
</evidence>
<dbReference type="PANTHER" id="PTHR43814">
    <property type="entry name" value="ARGININOSUCCINATE LYASE"/>
    <property type="match status" value="1"/>
</dbReference>
<proteinExistence type="inferred from homology"/>
<dbReference type="STRING" id="1367422.A0A178ZH38"/>
<name>A0A178ZH38_9EURO</name>
<feature type="domain" description="Argininosuccinate lyase C-terminal" evidence="7">
    <location>
        <begin position="375"/>
        <end position="442"/>
    </location>
</feature>
<evidence type="ECO:0000313" key="9">
    <source>
        <dbReference type="Proteomes" id="UP000078343"/>
    </source>
</evidence>
<comment type="catalytic activity">
    <reaction evidence="1">
        <text>2-(N(omega)-L-arginino)succinate = fumarate + L-arginine</text>
        <dbReference type="Rhea" id="RHEA:24020"/>
        <dbReference type="ChEBI" id="CHEBI:29806"/>
        <dbReference type="ChEBI" id="CHEBI:32682"/>
        <dbReference type="ChEBI" id="CHEBI:57472"/>
        <dbReference type="EC" id="4.3.2.1"/>
    </reaction>
</comment>
<dbReference type="InterPro" id="IPR024083">
    <property type="entry name" value="Fumarase/histidase_N"/>
</dbReference>
<dbReference type="PROSITE" id="PS00163">
    <property type="entry name" value="FUMARATE_LYASES"/>
    <property type="match status" value="1"/>
</dbReference>
<dbReference type="PRINTS" id="PR00149">
    <property type="entry name" value="FUMRATELYASE"/>
</dbReference>
<dbReference type="InterPro" id="IPR008948">
    <property type="entry name" value="L-Aspartase-like"/>
</dbReference>
<evidence type="ECO:0000256" key="1">
    <source>
        <dbReference type="ARBA" id="ARBA00000985"/>
    </source>
</evidence>
<gene>
    <name evidence="8" type="ORF">AYL99_06398</name>
</gene>
<dbReference type="RefSeq" id="XP_018692467.1">
    <property type="nucleotide sequence ID" value="XM_018837907.1"/>
</dbReference>
<dbReference type="FunFam" id="1.20.200.10:FF:000025">
    <property type="entry name" value="Argininosuccinate lyase chloroplastic"/>
    <property type="match status" value="1"/>
</dbReference>
<dbReference type="Gene3D" id="1.20.200.10">
    <property type="entry name" value="Fumarase/aspartase (Central domain)"/>
    <property type="match status" value="1"/>
</dbReference>
<dbReference type="InterPro" id="IPR000362">
    <property type="entry name" value="Fumarate_lyase_fam"/>
</dbReference>
<dbReference type="GeneID" id="30010566"/>
<dbReference type="NCBIfam" id="TIGR00838">
    <property type="entry name" value="argH"/>
    <property type="match status" value="1"/>
</dbReference>
<dbReference type="InterPro" id="IPR022761">
    <property type="entry name" value="Fumarate_lyase_N"/>
</dbReference>
<evidence type="ECO:0000259" key="7">
    <source>
        <dbReference type="Pfam" id="PF14698"/>
    </source>
</evidence>
<dbReference type="GO" id="GO:0005829">
    <property type="term" value="C:cytosol"/>
    <property type="evidence" value="ECO:0007669"/>
    <property type="project" value="EnsemblFungi"/>
</dbReference>
<evidence type="ECO:0000256" key="3">
    <source>
        <dbReference type="ARBA" id="ARBA00010755"/>
    </source>
</evidence>
<dbReference type="InterPro" id="IPR009049">
    <property type="entry name" value="Argininosuccinate_lyase"/>
</dbReference>
<evidence type="ECO:0000259" key="6">
    <source>
        <dbReference type="Pfam" id="PF00206"/>
    </source>
</evidence>
<organism evidence="8 9">
    <name type="scientific">Fonsecaea erecta</name>
    <dbReference type="NCBI Taxonomy" id="1367422"/>
    <lineage>
        <taxon>Eukaryota</taxon>
        <taxon>Fungi</taxon>
        <taxon>Dikarya</taxon>
        <taxon>Ascomycota</taxon>
        <taxon>Pezizomycotina</taxon>
        <taxon>Eurotiomycetes</taxon>
        <taxon>Chaetothyriomycetidae</taxon>
        <taxon>Chaetothyriales</taxon>
        <taxon>Herpotrichiellaceae</taxon>
        <taxon>Fonsecaea</taxon>
    </lineage>
</organism>
<dbReference type="GO" id="GO:0042450">
    <property type="term" value="P:L-arginine biosynthetic process via ornithine"/>
    <property type="evidence" value="ECO:0007669"/>
    <property type="project" value="EnsemblFungi"/>
</dbReference>
<dbReference type="PANTHER" id="PTHR43814:SF1">
    <property type="entry name" value="ARGININOSUCCINATE LYASE"/>
    <property type="match status" value="1"/>
</dbReference>
<evidence type="ECO:0000256" key="5">
    <source>
        <dbReference type="ARBA" id="ARBA00032749"/>
    </source>
</evidence>
<dbReference type="Gene3D" id="1.10.275.10">
    <property type="entry name" value="Fumarase/aspartase (N-terminal domain)"/>
    <property type="match status" value="1"/>
</dbReference>